<dbReference type="InterPro" id="IPR021833">
    <property type="entry name" value="DUF3425"/>
</dbReference>
<dbReference type="GeneID" id="80911073"/>
<evidence type="ECO:0000313" key="2">
    <source>
        <dbReference type="Proteomes" id="UP001140513"/>
    </source>
</evidence>
<dbReference type="Pfam" id="PF11905">
    <property type="entry name" value="DUF3425"/>
    <property type="match status" value="1"/>
</dbReference>
<dbReference type="RefSeq" id="XP_056070552.1">
    <property type="nucleotide sequence ID" value="XM_056216305.1"/>
</dbReference>
<evidence type="ECO:0000313" key="1">
    <source>
        <dbReference type="EMBL" id="KAJ4352196.1"/>
    </source>
</evidence>
<keyword evidence="2" id="KW-1185">Reference proteome</keyword>
<dbReference type="OrthoDB" id="2245989at2759"/>
<organism evidence="1 2">
    <name type="scientific">Didymosphaeria variabile</name>
    <dbReference type="NCBI Taxonomy" id="1932322"/>
    <lineage>
        <taxon>Eukaryota</taxon>
        <taxon>Fungi</taxon>
        <taxon>Dikarya</taxon>
        <taxon>Ascomycota</taxon>
        <taxon>Pezizomycotina</taxon>
        <taxon>Dothideomycetes</taxon>
        <taxon>Pleosporomycetidae</taxon>
        <taxon>Pleosporales</taxon>
        <taxon>Massarineae</taxon>
        <taxon>Didymosphaeriaceae</taxon>
        <taxon>Didymosphaeria</taxon>
    </lineage>
</organism>
<dbReference type="Proteomes" id="UP001140513">
    <property type="component" value="Unassembled WGS sequence"/>
</dbReference>
<dbReference type="EMBL" id="JAPEUX010000005">
    <property type="protein sequence ID" value="KAJ4352196.1"/>
    <property type="molecule type" value="Genomic_DNA"/>
</dbReference>
<dbReference type="PANTHER" id="PTHR38116">
    <property type="entry name" value="CHROMOSOME 7, WHOLE GENOME SHOTGUN SEQUENCE"/>
    <property type="match status" value="1"/>
</dbReference>
<gene>
    <name evidence="1" type="ORF">N0V89_007543</name>
</gene>
<accession>A0A9W9CAW4</accession>
<dbReference type="PANTHER" id="PTHR38116:SF1">
    <property type="entry name" value="BZIP DOMAIN-CONTAINING PROTEIN"/>
    <property type="match status" value="1"/>
</dbReference>
<sequence>MLFSPIIPYLDANGEDVASQPDECQPPFHPSQFPLAPDHYLITLIQYNTLRGIMTNLLLVQVTLDPACQNAVRIPLLHQPPKTPPSTFQQTPLQKSVKHEDWIDSIPCPRLRDNLIIATGSFNDDALCDDICGGLYDGFDHVESRGLLVWGDPWLISSWEISPGFLSRWGFLLRGCVEMLRATNRWRESRGEESLVIEAVST</sequence>
<protein>
    <submittedName>
        <fullName evidence="1">Uncharacterized protein</fullName>
    </submittedName>
</protein>
<name>A0A9W9CAW4_9PLEO</name>
<dbReference type="AlphaFoldDB" id="A0A9W9CAW4"/>
<proteinExistence type="predicted"/>
<comment type="caution">
    <text evidence="1">The sequence shown here is derived from an EMBL/GenBank/DDBJ whole genome shotgun (WGS) entry which is preliminary data.</text>
</comment>
<reference evidence="1" key="1">
    <citation type="submission" date="2022-10" db="EMBL/GenBank/DDBJ databases">
        <title>Tapping the CABI collections for fungal endophytes: first genome assemblies for Collariella, Neodidymelliopsis, Ascochyta clinopodiicola, Didymella pomorum, Didymosphaeria variabile, Neocosmospora piperis and Neocucurbitaria cava.</title>
        <authorList>
            <person name="Hill R."/>
        </authorList>
    </citation>
    <scope>NUCLEOTIDE SEQUENCE</scope>
    <source>
        <strain evidence="1">IMI 356815</strain>
    </source>
</reference>